<name>A0A7M1B5L0_9BACT</name>
<dbReference type="InterPro" id="IPR011990">
    <property type="entry name" value="TPR-like_helical_dom_sf"/>
</dbReference>
<sequence length="431" mass="49906">MIRILLLVTVSLFFVSCATHPRPISPNEKAFEGEDLYIMLALNAELTKHYDVAARRFEELYDKASKKEYLYRSLHNYLVAKENEKVIEKVDEITQGTFSDPALIRLKIIALMEMGKLDYAKKLSIALAKKTQKAEDYLLASDVYIKNQEFDVALKYLNSAYMKEYNEKILDKMAIILYVNLHRKKDAIAYLETHTRMHGCSQLICNRLIGIYSNENNIEGLLSVYKRLYSLKKDKSVAQKIIRIYAYKRDYVKLIDFLEETHADDTVLLELYMTGKNYEKASALAQKLYEKSGDIKYLGQSAIYEYEAHSKKMTKKLLASIVKKLTKVAKETDEPLYLNYLGYILIDHDLDVKKGMDYIKKVLKTNPDSAFYLDSLAWGYYKLGKCVEAKKVMDRVVNMEGGDNPEVLLHVKKIDACYKKSLEHNKGKKKR</sequence>
<evidence type="ECO:0000256" key="1">
    <source>
        <dbReference type="SAM" id="SignalP"/>
    </source>
</evidence>
<feature type="chain" id="PRO_5032693262" description="ATP-dependent nuclease subunit B" evidence="1">
    <location>
        <begin position="22"/>
        <end position="431"/>
    </location>
</feature>
<gene>
    <name evidence="2" type="ORF">FJR45_08760</name>
</gene>
<dbReference type="Gene3D" id="1.25.40.10">
    <property type="entry name" value="Tetratricopeptide repeat domain"/>
    <property type="match status" value="2"/>
</dbReference>
<dbReference type="KEGG" id="ssei:FJR45_08760"/>
<evidence type="ECO:0000313" key="3">
    <source>
        <dbReference type="Proteomes" id="UP000593719"/>
    </source>
</evidence>
<dbReference type="SUPFAM" id="SSF48452">
    <property type="entry name" value="TPR-like"/>
    <property type="match status" value="2"/>
</dbReference>
<dbReference type="EMBL" id="CP041235">
    <property type="protein sequence ID" value="QOP44028.1"/>
    <property type="molecule type" value="Genomic_DNA"/>
</dbReference>
<reference evidence="2 3" key="1">
    <citation type="submission" date="2019-06" db="EMBL/GenBank/DDBJ databases">
        <title>Sulfurimonas gotlandica sp. nov., a chemoautotrophic and psychrotolerant epsilonproteobacterium isolated from a pelagic redoxcline, and an emended description of the genus Sulfurimonas.</title>
        <authorList>
            <person name="Wang S."/>
            <person name="Jiang L."/>
            <person name="Shao Z."/>
        </authorList>
    </citation>
    <scope>NUCLEOTIDE SEQUENCE [LARGE SCALE GENOMIC DNA]</scope>
    <source>
        <strain evidence="2 3">S2-6</strain>
    </source>
</reference>
<keyword evidence="3" id="KW-1185">Reference proteome</keyword>
<keyword evidence="1" id="KW-0732">Signal</keyword>
<evidence type="ECO:0000313" key="2">
    <source>
        <dbReference type="EMBL" id="QOP44028.1"/>
    </source>
</evidence>
<accession>A0A7M1B5L0</accession>
<dbReference type="PROSITE" id="PS51257">
    <property type="entry name" value="PROKAR_LIPOPROTEIN"/>
    <property type="match status" value="1"/>
</dbReference>
<dbReference type="Proteomes" id="UP000593719">
    <property type="component" value="Chromosome"/>
</dbReference>
<evidence type="ECO:0008006" key="4">
    <source>
        <dbReference type="Google" id="ProtNLM"/>
    </source>
</evidence>
<dbReference type="AlphaFoldDB" id="A0A7M1B5L0"/>
<organism evidence="2 3">
    <name type="scientific">Sulfurimonas sediminis</name>
    <dbReference type="NCBI Taxonomy" id="2590020"/>
    <lineage>
        <taxon>Bacteria</taxon>
        <taxon>Pseudomonadati</taxon>
        <taxon>Campylobacterota</taxon>
        <taxon>Epsilonproteobacteria</taxon>
        <taxon>Campylobacterales</taxon>
        <taxon>Sulfurimonadaceae</taxon>
        <taxon>Sulfurimonas</taxon>
    </lineage>
</organism>
<dbReference type="RefSeq" id="WP_193150203.1">
    <property type="nucleotide sequence ID" value="NZ_CP041235.1"/>
</dbReference>
<feature type="signal peptide" evidence="1">
    <location>
        <begin position="1"/>
        <end position="21"/>
    </location>
</feature>
<protein>
    <recommendedName>
        <fullName evidence="4">ATP-dependent nuclease subunit B</fullName>
    </recommendedName>
</protein>
<proteinExistence type="predicted"/>